<dbReference type="EMBL" id="JAWIIJ010000013">
    <property type="protein sequence ID" value="MDV2080366.1"/>
    <property type="molecule type" value="Genomic_DNA"/>
</dbReference>
<accession>A0ABU3W1H3</accession>
<dbReference type="RefSeq" id="WP_316974781.1">
    <property type="nucleotide sequence ID" value="NZ_JAWIIJ010000013.1"/>
</dbReference>
<keyword evidence="1" id="KW-0812">Transmembrane</keyword>
<protein>
    <submittedName>
        <fullName evidence="2">Uncharacterized protein</fullName>
    </submittedName>
</protein>
<organism evidence="2 3">
    <name type="scientific">Marinobacter xestospongiae</name>
    <dbReference type="NCBI Taxonomy" id="994319"/>
    <lineage>
        <taxon>Bacteria</taxon>
        <taxon>Pseudomonadati</taxon>
        <taxon>Pseudomonadota</taxon>
        <taxon>Gammaproteobacteria</taxon>
        <taxon>Pseudomonadales</taxon>
        <taxon>Marinobacteraceae</taxon>
        <taxon>Marinobacter</taxon>
    </lineage>
</organism>
<gene>
    <name evidence="2" type="ORF">RYS15_16885</name>
</gene>
<reference evidence="2 3" key="1">
    <citation type="submission" date="2023-10" db="EMBL/GenBank/DDBJ databases">
        <title>Characteristics and mechanism of a salt-tolerant marine origin heterotrophic nitrifying- aerobic denitrifying bacteria Marinobacter xestospongiae HN1.</title>
        <authorList>
            <person name="Qi R."/>
        </authorList>
    </citation>
    <scope>NUCLEOTIDE SEQUENCE [LARGE SCALE GENOMIC DNA]</scope>
    <source>
        <strain evidence="2 3">HN1</strain>
    </source>
</reference>
<keyword evidence="1" id="KW-1133">Transmembrane helix</keyword>
<keyword evidence="1" id="KW-0472">Membrane</keyword>
<comment type="caution">
    <text evidence="2">The sequence shown here is derived from an EMBL/GenBank/DDBJ whole genome shotgun (WGS) entry which is preliminary data.</text>
</comment>
<sequence length="265" mass="30793">MGKELKRLKRRKSSQGKLDDIWEHSNSSLIVHYSCESFYDRDDGKTPRVTSIAVRNLASGQTESFSIHKVAEQQKLPFDEIDENYDELEREMLGEYFEFVRSHQHFNWVHWNMRDINYGFAALEHRFRVLGGEPIIIAEDRKFDLARAMVSIYGLGYIGHPRLQKLIEKNKITDKGFLSGKEEADAFEQKDYIKLHQSTLRKADILANIFERTADGSIKTNSSWFEQYGVHPKILVEIVRDHWLWSLVVMVAIGIGLISRAADLF</sequence>
<dbReference type="Proteomes" id="UP001269819">
    <property type="component" value="Unassembled WGS sequence"/>
</dbReference>
<name>A0ABU3W1H3_9GAMM</name>
<keyword evidence="3" id="KW-1185">Reference proteome</keyword>
<evidence type="ECO:0000313" key="2">
    <source>
        <dbReference type="EMBL" id="MDV2080366.1"/>
    </source>
</evidence>
<feature type="transmembrane region" description="Helical" evidence="1">
    <location>
        <begin position="243"/>
        <end position="262"/>
    </location>
</feature>
<proteinExistence type="predicted"/>
<evidence type="ECO:0000256" key="1">
    <source>
        <dbReference type="SAM" id="Phobius"/>
    </source>
</evidence>
<evidence type="ECO:0000313" key="3">
    <source>
        <dbReference type="Proteomes" id="UP001269819"/>
    </source>
</evidence>